<keyword evidence="2" id="KW-1185">Reference proteome</keyword>
<dbReference type="Proteomes" id="UP000607653">
    <property type="component" value="Unassembled WGS sequence"/>
</dbReference>
<dbReference type="AlphaFoldDB" id="A0A822XTL7"/>
<organism evidence="1 2">
    <name type="scientific">Nelumbo nucifera</name>
    <name type="common">Sacred lotus</name>
    <dbReference type="NCBI Taxonomy" id="4432"/>
    <lineage>
        <taxon>Eukaryota</taxon>
        <taxon>Viridiplantae</taxon>
        <taxon>Streptophyta</taxon>
        <taxon>Embryophyta</taxon>
        <taxon>Tracheophyta</taxon>
        <taxon>Spermatophyta</taxon>
        <taxon>Magnoliopsida</taxon>
        <taxon>Proteales</taxon>
        <taxon>Nelumbonaceae</taxon>
        <taxon>Nelumbo</taxon>
    </lineage>
</organism>
<evidence type="ECO:0000313" key="1">
    <source>
        <dbReference type="EMBL" id="DAD24964.1"/>
    </source>
</evidence>
<protein>
    <submittedName>
        <fullName evidence="1">Uncharacterized protein</fullName>
    </submittedName>
</protein>
<comment type="caution">
    <text evidence="1">The sequence shown here is derived from an EMBL/GenBank/DDBJ whole genome shotgun (WGS) entry which is preliminary data.</text>
</comment>
<proteinExistence type="predicted"/>
<dbReference type="EMBL" id="DUZY01000001">
    <property type="protein sequence ID" value="DAD24964.1"/>
    <property type="molecule type" value="Genomic_DNA"/>
</dbReference>
<name>A0A822XTL7_NELNU</name>
<evidence type="ECO:0000313" key="2">
    <source>
        <dbReference type="Proteomes" id="UP000607653"/>
    </source>
</evidence>
<reference evidence="1 2" key="1">
    <citation type="journal article" date="2020" name="Mol. Biol. Evol.">
        <title>Distinct Expression and Methylation Patterns for Genes with Different Fates following a Single Whole-Genome Duplication in Flowering Plants.</title>
        <authorList>
            <person name="Shi T."/>
            <person name="Rahmani R.S."/>
            <person name="Gugger P.F."/>
            <person name="Wang M."/>
            <person name="Li H."/>
            <person name="Zhang Y."/>
            <person name="Li Z."/>
            <person name="Wang Q."/>
            <person name="Van de Peer Y."/>
            <person name="Marchal K."/>
            <person name="Chen J."/>
        </authorList>
    </citation>
    <scope>NUCLEOTIDE SEQUENCE [LARGE SCALE GENOMIC DNA]</scope>
    <source>
        <tissue evidence="1">Leaf</tissue>
    </source>
</reference>
<sequence>MAHTAKLEDCVISGRSHSVSQLEGMPTKFCLVRKDSTLSNYSNLAFISRKEWLGSQFHAMVAEV</sequence>
<gene>
    <name evidence="1" type="ORF">HUJ06_026428</name>
</gene>
<accession>A0A822XTL7</accession>